<name>A0A317DLE1_9ACTN</name>
<proteinExistence type="predicted"/>
<dbReference type="Proteomes" id="UP000246050">
    <property type="component" value="Unassembled WGS sequence"/>
</dbReference>
<reference evidence="2 3" key="1">
    <citation type="submission" date="2018-05" db="EMBL/GenBank/DDBJ databases">
        <title>Micromonosporas from Atacama Desert.</title>
        <authorList>
            <person name="Carro L."/>
            <person name="Golinska P."/>
            <person name="Klenk H.-P."/>
            <person name="Goodfellow M."/>
        </authorList>
    </citation>
    <scope>NUCLEOTIDE SEQUENCE [LARGE SCALE GENOMIC DNA]</scope>
    <source>
        <strain evidence="2 3">4G51</strain>
    </source>
</reference>
<feature type="region of interest" description="Disordered" evidence="1">
    <location>
        <begin position="117"/>
        <end position="136"/>
    </location>
</feature>
<evidence type="ECO:0000256" key="1">
    <source>
        <dbReference type="SAM" id="MobiDB-lite"/>
    </source>
</evidence>
<organism evidence="2 3">
    <name type="scientific">Micromonospora sicca</name>
    <dbReference type="NCBI Taxonomy" id="2202420"/>
    <lineage>
        <taxon>Bacteria</taxon>
        <taxon>Bacillati</taxon>
        <taxon>Actinomycetota</taxon>
        <taxon>Actinomycetes</taxon>
        <taxon>Micromonosporales</taxon>
        <taxon>Micromonosporaceae</taxon>
        <taxon>Micromonospora</taxon>
    </lineage>
</organism>
<accession>A0A317DLE1</accession>
<dbReference type="EMBL" id="QGKS01000192">
    <property type="protein sequence ID" value="PWR15202.1"/>
    <property type="molecule type" value="Genomic_DNA"/>
</dbReference>
<dbReference type="AlphaFoldDB" id="A0A317DLE1"/>
<evidence type="ECO:0000313" key="3">
    <source>
        <dbReference type="Proteomes" id="UP000246050"/>
    </source>
</evidence>
<protein>
    <submittedName>
        <fullName evidence="2">Uncharacterized protein</fullName>
    </submittedName>
</protein>
<evidence type="ECO:0000313" key="2">
    <source>
        <dbReference type="EMBL" id="PWR15202.1"/>
    </source>
</evidence>
<comment type="caution">
    <text evidence="2">The sequence shown here is derived from an EMBL/GenBank/DDBJ whole genome shotgun (WGS) entry which is preliminary data.</text>
</comment>
<sequence>MMRELTRDERQELRRELSAAAAAWAQRLDDSDVDARRSAAHEPSYAVRMRTHLARMAAGEQMRNLLADVVSASAEEAVQYGAGYPELGAAVGASRQAARKRWPNLSVSKRRAAEWKQPPGSIGWAGDSHLGYPGGA</sequence>
<gene>
    <name evidence="2" type="ORF">DKT69_12150</name>
</gene>